<evidence type="ECO:0000313" key="1">
    <source>
        <dbReference type="EMBL" id="MEA5453299.1"/>
    </source>
</evidence>
<name>A0ABU5T1D3_9MICC</name>
<reference evidence="1 2" key="1">
    <citation type="submission" date="2023-12" db="EMBL/GenBank/DDBJ databases">
        <title>Sinomonas terricola sp. nov, isolated from litchi orchard soil in Guangdong, PR China.</title>
        <authorList>
            <person name="Jiaxin W."/>
            <person name="Yang Z."/>
            <person name="Honghui Z."/>
        </authorList>
    </citation>
    <scope>NUCLEOTIDE SEQUENCE [LARGE SCALE GENOMIC DNA]</scope>
    <source>
        <strain evidence="1 2">JGH33</strain>
    </source>
</reference>
<accession>A0ABU5T1D3</accession>
<dbReference type="RefSeq" id="WP_323277071.1">
    <property type="nucleotide sequence ID" value="NZ_JAYGGQ010000001.1"/>
</dbReference>
<sequence>MATDLGDVIRLTWSDYMPDGITLANATSVTLTITLPDGSAVSPTVTNPPAQTGVYLYDYQTTQSGRHTARWVATGGNPGAQSQSFNVLPADPGYIVPVQDILDQLSIVNPTNSELEELRKYLGTASAIVESLTGRTLVSRSFTEELRATDIDHAVILSHIPVVAITSVTKVDDPANTTWTGSQLHVEPDGRTWALTGNAALTGRVTVVYTAGQPIIPDTCILATAIIVQHLWRTHRGSSGGFMPGMGGTSGDDTVNVPGYSYAVPRKAVEILGAPLPGIA</sequence>
<proteinExistence type="predicted"/>
<organism evidence="1 2">
    <name type="scientific">Sinomonas terricola</name>
    <dbReference type="NCBI Taxonomy" id="3110330"/>
    <lineage>
        <taxon>Bacteria</taxon>
        <taxon>Bacillati</taxon>
        <taxon>Actinomycetota</taxon>
        <taxon>Actinomycetes</taxon>
        <taxon>Micrococcales</taxon>
        <taxon>Micrococcaceae</taxon>
        <taxon>Sinomonas</taxon>
    </lineage>
</organism>
<comment type="caution">
    <text evidence="1">The sequence shown here is derived from an EMBL/GenBank/DDBJ whole genome shotgun (WGS) entry which is preliminary data.</text>
</comment>
<gene>
    <name evidence="1" type="ORF">SPF06_01055</name>
</gene>
<protein>
    <submittedName>
        <fullName evidence="1">Uncharacterized protein</fullName>
    </submittedName>
</protein>
<evidence type="ECO:0000313" key="2">
    <source>
        <dbReference type="Proteomes" id="UP001304769"/>
    </source>
</evidence>
<dbReference type="Proteomes" id="UP001304769">
    <property type="component" value="Unassembled WGS sequence"/>
</dbReference>
<dbReference type="EMBL" id="JAYGGQ010000001">
    <property type="protein sequence ID" value="MEA5453299.1"/>
    <property type="molecule type" value="Genomic_DNA"/>
</dbReference>
<keyword evidence="2" id="KW-1185">Reference proteome</keyword>